<dbReference type="EMBL" id="JAKNGE010000043">
    <property type="protein sequence ID" value="MCG4748782.1"/>
    <property type="molecule type" value="Genomic_DNA"/>
</dbReference>
<sequence length="265" mass="29762">MVFRRKSAREAEWAALKKQEDCFLQNTGKNRQPFINRQLERFVPDKLSSALDLAFFKAFELVFEKGTGAIEKTCHKENRELAYKVNAYAVGLKENRKNLKAFSKHAGNSKAFNLLVSGAGGMGLGVLGIGLPDIPLFTGMILKAIYELALSYGFTYDTAGEQCFILRLIRIPFLSGQERVMADEGLNRMITESVSLSPDQAFAGLNKKEEIRLTAEALSHELLYMKFLQGIPIAGVIGGMYDAVYMKKITDYAEMKYKRRFLEGI</sequence>
<proteinExistence type="predicted"/>
<evidence type="ECO:0000313" key="2">
    <source>
        <dbReference type="EMBL" id="MCG4748782.1"/>
    </source>
</evidence>
<evidence type="ECO:0000313" key="3">
    <source>
        <dbReference type="Proteomes" id="UP001299608"/>
    </source>
</evidence>
<reference evidence="2" key="1">
    <citation type="submission" date="2022-01" db="EMBL/GenBank/DDBJ databases">
        <title>Collection of gut derived symbiotic bacterial strains cultured from healthy donors.</title>
        <authorList>
            <person name="Lin H."/>
            <person name="Kohout C."/>
            <person name="Waligurski E."/>
            <person name="Pamer E.G."/>
        </authorList>
    </citation>
    <scope>NUCLEOTIDE SEQUENCE</scope>
    <source>
        <strain evidence="2">DFI.6.55</strain>
    </source>
</reference>
<gene>
    <name evidence="2" type="ORF">L0N08_25535</name>
</gene>
<dbReference type="RefSeq" id="WP_238053898.1">
    <property type="nucleotide sequence ID" value="NZ_JAKNGE010000043.1"/>
</dbReference>
<dbReference type="Pfam" id="PF12787">
    <property type="entry name" value="EcsC"/>
    <property type="match status" value="1"/>
</dbReference>
<protein>
    <submittedName>
        <fullName evidence="2">EcsC family protein</fullName>
    </submittedName>
</protein>
<comment type="caution">
    <text evidence="2">The sequence shown here is derived from an EMBL/GenBank/DDBJ whole genome shotgun (WGS) entry which is preliminary data.</text>
</comment>
<name>A0AAW5C5H3_9FIRM</name>
<evidence type="ECO:0000256" key="1">
    <source>
        <dbReference type="SAM" id="Phobius"/>
    </source>
</evidence>
<keyword evidence="1" id="KW-0472">Membrane</keyword>
<accession>A0AAW5C5H3</accession>
<dbReference type="Proteomes" id="UP001299608">
    <property type="component" value="Unassembled WGS sequence"/>
</dbReference>
<dbReference type="PANTHER" id="PTHR41260">
    <property type="entry name" value="PROTEIN ECSC"/>
    <property type="match status" value="1"/>
</dbReference>
<keyword evidence="1" id="KW-0812">Transmembrane</keyword>
<dbReference type="PANTHER" id="PTHR41260:SF1">
    <property type="entry name" value="PROTEIN ECSC"/>
    <property type="match status" value="1"/>
</dbReference>
<feature type="transmembrane region" description="Helical" evidence="1">
    <location>
        <begin position="111"/>
        <end position="131"/>
    </location>
</feature>
<keyword evidence="1" id="KW-1133">Transmembrane helix</keyword>
<dbReference type="AlphaFoldDB" id="A0AAW5C5H3"/>
<dbReference type="InterPro" id="IPR024787">
    <property type="entry name" value="EcsC"/>
</dbReference>
<organism evidence="2 3">
    <name type="scientific">Enterocloster aldenensis</name>
    <dbReference type="NCBI Taxonomy" id="358742"/>
    <lineage>
        <taxon>Bacteria</taxon>
        <taxon>Bacillati</taxon>
        <taxon>Bacillota</taxon>
        <taxon>Clostridia</taxon>
        <taxon>Lachnospirales</taxon>
        <taxon>Lachnospiraceae</taxon>
        <taxon>Enterocloster</taxon>
    </lineage>
</organism>